<accession>A0A0R3SAY0</accession>
<dbReference type="Proteomes" id="UP000274504">
    <property type="component" value="Unassembled WGS sequence"/>
</dbReference>
<dbReference type="WBParaSite" id="HDID_0000155701-mRNA-1">
    <property type="protein sequence ID" value="HDID_0000155701-mRNA-1"/>
    <property type="gene ID" value="HDID_0000155701"/>
</dbReference>
<name>A0A0R3SAY0_HYMDI</name>
<reference evidence="2 3" key="2">
    <citation type="submission" date="2018-11" db="EMBL/GenBank/DDBJ databases">
        <authorList>
            <consortium name="Pathogen Informatics"/>
        </authorList>
    </citation>
    <scope>NUCLEOTIDE SEQUENCE [LARGE SCALE GENOMIC DNA]</scope>
</reference>
<organism evidence="4">
    <name type="scientific">Hymenolepis diminuta</name>
    <name type="common">Rat tapeworm</name>
    <dbReference type="NCBI Taxonomy" id="6216"/>
    <lineage>
        <taxon>Eukaryota</taxon>
        <taxon>Metazoa</taxon>
        <taxon>Spiralia</taxon>
        <taxon>Lophotrochozoa</taxon>
        <taxon>Platyhelminthes</taxon>
        <taxon>Cestoda</taxon>
        <taxon>Eucestoda</taxon>
        <taxon>Cyclophyllidea</taxon>
        <taxon>Hymenolepididae</taxon>
        <taxon>Hymenolepis</taxon>
    </lineage>
</organism>
<evidence type="ECO:0000313" key="2">
    <source>
        <dbReference type="EMBL" id="VDL19019.1"/>
    </source>
</evidence>
<evidence type="ECO:0000313" key="3">
    <source>
        <dbReference type="Proteomes" id="UP000274504"/>
    </source>
</evidence>
<keyword evidence="1" id="KW-0472">Membrane</keyword>
<sequence>MIGSRVHIVLKVRLAVITVVLVAIGPGFTNRLSYDDHWINVIGCVKILLDQNKGNNNKSVVDNLSQT</sequence>
<keyword evidence="1" id="KW-0812">Transmembrane</keyword>
<keyword evidence="1" id="KW-1133">Transmembrane helix</keyword>
<proteinExistence type="predicted"/>
<evidence type="ECO:0000256" key="1">
    <source>
        <dbReference type="SAM" id="Phobius"/>
    </source>
</evidence>
<reference evidence="4" key="1">
    <citation type="submission" date="2017-02" db="UniProtKB">
        <authorList>
            <consortium name="WormBaseParasite"/>
        </authorList>
    </citation>
    <scope>IDENTIFICATION</scope>
</reference>
<feature type="transmembrane region" description="Helical" evidence="1">
    <location>
        <begin position="12"/>
        <end position="29"/>
    </location>
</feature>
<dbReference type="EMBL" id="UYSG01000299">
    <property type="protein sequence ID" value="VDL19019.1"/>
    <property type="molecule type" value="Genomic_DNA"/>
</dbReference>
<evidence type="ECO:0000313" key="4">
    <source>
        <dbReference type="WBParaSite" id="HDID_0000155701-mRNA-1"/>
    </source>
</evidence>
<gene>
    <name evidence="2" type="ORF">HDID_LOCUS1558</name>
</gene>
<dbReference type="AlphaFoldDB" id="A0A0R3SAY0"/>
<protein>
    <submittedName>
        <fullName evidence="4">Secreted protein</fullName>
    </submittedName>
</protein>